<reference evidence="3 4" key="1">
    <citation type="submission" date="2018-07" db="EMBL/GenBank/DDBJ databases">
        <title>Lottiidibacillus patelloidae gen. nov., sp. nov., isolated from the intestinal tract of a marine limpet and the reclassification of B. taeanensis BH030017T, B. algicola KMM 3737T and B. hwajinpoensis SW-72T as genus Lottiidibacillus.</title>
        <authorList>
            <person name="Liu R."/>
            <person name="Huang Z."/>
        </authorList>
    </citation>
    <scope>NUCLEOTIDE SEQUENCE [LARGE SCALE GENOMIC DNA]</scope>
    <source>
        <strain evidence="3 4">BH030017</strain>
    </source>
</reference>
<dbReference type="InterPro" id="IPR029058">
    <property type="entry name" value="AB_hydrolase_fold"/>
</dbReference>
<protein>
    <submittedName>
        <fullName evidence="3">Alpha/beta hydrolase</fullName>
    </submittedName>
</protein>
<dbReference type="InterPro" id="IPR022742">
    <property type="entry name" value="Hydrolase_4"/>
</dbReference>
<gene>
    <name evidence="3" type="ORF">DS031_00985</name>
</gene>
<keyword evidence="4" id="KW-1185">Reference proteome</keyword>
<dbReference type="InterPro" id="IPR050471">
    <property type="entry name" value="AB_hydrolase"/>
</dbReference>
<dbReference type="Pfam" id="PF12146">
    <property type="entry name" value="Hydrolase_4"/>
    <property type="match status" value="1"/>
</dbReference>
<evidence type="ECO:0000313" key="4">
    <source>
        <dbReference type="Proteomes" id="UP000253314"/>
    </source>
</evidence>
<dbReference type="PANTHER" id="PTHR43433:SF5">
    <property type="entry name" value="AB HYDROLASE-1 DOMAIN-CONTAINING PROTEIN"/>
    <property type="match status" value="1"/>
</dbReference>
<feature type="domain" description="Serine aminopeptidase S33" evidence="2">
    <location>
        <begin position="46"/>
        <end position="235"/>
    </location>
</feature>
<dbReference type="AlphaFoldDB" id="A0A366XZJ9"/>
<evidence type="ECO:0000259" key="2">
    <source>
        <dbReference type="Pfam" id="PF12146"/>
    </source>
</evidence>
<dbReference type="RefSeq" id="WP_113804061.1">
    <property type="nucleotide sequence ID" value="NZ_QOCW01000001.1"/>
</dbReference>
<dbReference type="InterPro" id="IPR000073">
    <property type="entry name" value="AB_hydrolase_1"/>
</dbReference>
<evidence type="ECO:0000256" key="1">
    <source>
        <dbReference type="SAM" id="MobiDB-lite"/>
    </source>
</evidence>
<name>A0A366XZJ9_9BACI</name>
<proteinExistence type="predicted"/>
<sequence>MPYAAIHGDMPLYYEVRGKGIPILFIHPPAMGHVTFKKQAPLAEHCQVITFDMRGHGSSGTTNEKITIKLLADDILALLDHLSIEKAVLFGYSNGGSIAQEFVLSYPERSQGLILCGGFSEVNSFLLYQEFLLGIATAKLKGLTLLGKILSKAHCAEKDFKKELESSVKKTNPAVLYQMYTKGLSYNCTKRLSQIDVPLLLIYGAMDFYVHHYKNLFLQAVKKTDVVYVSKARHQVPTRHYHECNKIIEGYIKSHFKGVNNTMHSNHSTQPFRTESSGQTPDGHPAFRVYMNETLVAEVRGKDPLNQTIIPMRELNDQQEDQFHQFLVSISSRKGNYNA</sequence>
<accession>A0A366XZJ9</accession>
<evidence type="ECO:0000313" key="3">
    <source>
        <dbReference type="EMBL" id="RBW71357.1"/>
    </source>
</evidence>
<dbReference type="PRINTS" id="PR00111">
    <property type="entry name" value="ABHYDROLASE"/>
</dbReference>
<organism evidence="3 4">
    <name type="scientific">Bacillus taeanensis</name>
    <dbReference type="NCBI Taxonomy" id="273032"/>
    <lineage>
        <taxon>Bacteria</taxon>
        <taxon>Bacillati</taxon>
        <taxon>Bacillota</taxon>
        <taxon>Bacilli</taxon>
        <taxon>Bacillales</taxon>
        <taxon>Bacillaceae</taxon>
        <taxon>Bacillus</taxon>
    </lineage>
</organism>
<dbReference type="OrthoDB" id="9805423at2"/>
<keyword evidence="3" id="KW-0378">Hydrolase</keyword>
<feature type="compositionally biased region" description="Polar residues" evidence="1">
    <location>
        <begin position="263"/>
        <end position="280"/>
    </location>
</feature>
<dbReference type="Proteomes" id="UP000253314">
    <property type="component" value="Unassembled WGS sequence"/>
</dbReference>
<comment type="caution">
    <text evidence="3">The sequence shown here is derived from an EMBL/GenBank/DDBJ whole genome shotgun (WGS) entry which is preliminary data.</text>
</comment>
<dbReference type="EMBL" id="QOCW01000001">
    <property type="protein sequence ID" value="RBW71357.1"/>
    <property type="molecule type" value="Genomic_DNA"/>
</dbReference>
<dbReference type="GO" id="GO:0016787">
    <property type="term" value="F:hydrolase activity"/>
    <property type="evidence" value="ECO:0007669"/>
    <property type="project" value="UniProtKB-KW"/>
</dbReference>
<dbReference type="SUPFAM" id="SSF53474">
    <property type="entry name" value="alpha/beta-Hydrolases"/>
    <property type="match status" value="1"/>
</dbReference>
<dbReference type="Gene3D" id="3.40.50.1820">
    <property type="entry name" value="alpha/beta hydrolase"/>
    <property type="match status" value="1"/>
</dbReference>
<dbReference type="PANTHER" id="PTHR43433">
    <property type="entry name" value="HYDROLASE, ALPHA/BETA FOLD FAMILY PROTEIN"/>
    <property type="match status" value="1"/>
</dbReference>
<feature type="region of interest" description="Disordered" evidence="1">
    <location>
        <begin position="263"/>
        <end position="284"/>
    </location>
</feature>